<accession>A0AAN8EF62</accession>
<feature type="compositionally biased region" description="Basic and acidic residues" evidence="1">
    <location>
        <begin position="226"/>
        <end position="239"/>
    </location>
</feature>
<dbReference type="SMART" id="SM01083">
    <property type="entry name" value="Cir_N"/>
    <property type="match status" value="1"/>
</dbReference>
<dbReference type="Proteomes" id="UP001316803">
    <property type="component" value="Unassembled WGS sequence"/>
</dbReference>
<feature type="compositionally biased region" description="Basic and acidic residues" evidence="1">
    <location>
        <begin position="100"/>
        <end position="112"/>
    </location>
</feature>
<dbReference type="AlphaFoldDB" id="A0AAN8EF62"/>
<comment type="caution">
    <text evidence="3">The sequence shown here is derived from an EMBL/GenBank/DDBJ whole genome shotgun (WGS) entry which is preliminary data.</text>
</comment>
<dbReference type="EMBL" id="JAKLMC020000009">
    <property type="protein sequence ID" value="KAK5954254.1"/>
    <property type="molecule type" value="Genomic_DNA"/>
</dbReference>
<sequence>MPLHLLGKKSWNVYNQDNIEKVRRDEERARVAEQEAERRQRDDDAADRLSLLRGNDSAEQDGVFPEHKVAGGKRKREDNYYDDSRNDKRISNHSVPTVLDGDRHPVHKDKANTSKSGDPLDRISNMRFRDAGGRHSHMQQPWYSSLNPGSAPDTVGRDVWGNEDAGRQARNQKRVVDNDPLLAMKKGVKQLREVEKQKSEWRVERERDLNEVEELARRERHRRRKEDRQKHGRDRDKYGNGRRSRHRSRSRSPRRDRRSKS</sequence>
<feature type="compositionally biased region" description="Basic and acidic residues" evidence="1">
    <location>
        <begin position="64"/>
        <end position="90"/>
    </location>
</feature>
<proteinExistence type="predicted"/>
<reference evidence="3 4" key="1">
    <citation type="submission" date="2022-12" db="EMBL/GenBank/DDBJ databases">
        <title>Genomic features and morphological characterization of a novel Knufia sp. strain isolated from spacecraft assembly facility.</title>
        <authorList>
            <person name="Teixeira M."/>
            <person name="Chander A.M."/>
            <person name="Stajich J.E."/>
            <person name="Venkateswaran K."/>
        </authorList>
    </citation>
    <scope>NUCLEOTIDE SEQUENCE [LARGE SCALE GENOMIC DNA]</scope>
    <source>
        <strain evidence="3 4">FJI-L2-BK-P2</strain>
    </source>
</reference>
<protein>
    <recommendedName>
        <fullName evidence="2">CBF1-interacting co-repressor CIR N-terminal domain-containing protein</fullName>
    </recommendedName>
</protein>
<feature type="compositionally biased region" description="Polar residues" evidence="1">
    <location>
        <begin position="138"/>
        <end position="148"/>
    </location>
</feature>
<name>A0AAN8EF62_9EURO</name>
<evidence type="ECO:0000259" key="2">
    <source>
        <dbReference type="SMART" id="SM01083"/>
    </source>
</evidence>
<feature type="compositionally biased region" description="Basic and acidic residues" evidence="1">
    <location>
        <begin position="23"/>
        <end position="47"/>
    </location>
</feature>
<feature type="compositionally biased region" description="Basic residues" evidence="1">
    <location>
        <begin position="240"/>
        <end position="261"/>
    </location>
</feature>
<evidence type="ECO:0000256" key="1">
    <source>
        <dbReference type="SAM" id="MobiDB-lite"/>
    </source>
</evidence>
<feature type="region of interest" description="Disordered" evidence="1">
    <location>
        <begin position="192"/>
        <end position="261"/>
    </location>
</feature>
<feature type="domain" description="CBF1-interacting co-repressor CIR N-terminal" evidence="2">
    <location>
        <begin position="10"/>
        <end position="46"/>
    </location>
</feature>
<gene>
    <name evidence="3" type="ORF">OHC33_004827</name>
</gene>
<feature type="compositionally biased region" description="Basic and acidic residues" evidence="1">
    <location>
        <begin position="192"/>
        <end position="217"/>
    </location>
</feature>
<dbReference type="PANTHER" id="PTHR22093">
    <property type="entry name" value="LEUKOCYTE RECEPTOR CLUSTER LRC MEMBER 1"/>
    <property type="match status" value="1"/>
</dbReference>
<dbReference type="InterPro" id="IPR039875">
    <property type="entry name" value="LENG1-like"/>
</dbReference>
<evidence type="ECO:0000313" key="3">
    <source>
        <dbReference type="EMBL" id="KAK5954254.1"/>
    </source>
</evidence>
<feature type="region of interest" description="Disordered" evidence="1">
    <location>
        <begin position="23"/>
        <end position="180"/>
    </location>
</feature>
<dbReference type="InterPro" id="IPR019339">
    <property type="entry name" value="CIR_N_dom"/>
</dbReference>
<keyword evidence="4" id="KW-1185">Reference proteome</keyword>
<organism evidence="3 4">
    <name type="scientific">Knufia fluminis</name>
    <dbReference type="NCBI Taxonomy" id="191047"/>
    <lineage>
        <taxon>Eukaryota</taxon>
        <taxon>Fungi</taxon>
        <taxon>Dikarya</taxon>
        <taxon>Ascomycota</taxon>
        <taxon>Pezizomycotina</taxon>
        <taxon>Eurotiomycetes</taxon>
        <taxon>Chaetothyriomycetidae</taxon>
        <taxon>Chaetothyriales</taxon>
        <taxon>Trichomeriaceae</taxon>
        <taxon>Knufia</taxon>
    </lineage>
</organism>
<evidence type="ECO:0000313" key="4">
    <source>
        <dbReference type="Proteomes" id="UP001316803"/>
    </source>
</evidence>
<dbReference type="PANTHER" id="PTHR22093:SF0">
    <property type="entry name" value="LEUKOCYTE RECEPTOR CLUSTER MEMBER 1"/>
    <property type="match status" value="1"/>
</dbReference>